<accession>A0A4C1XK62</accession>
<name>A0A4C1XK62_EUMVA</name>
<evidence type="ECO:0000313" key="1">
    <source>
        <dbReference type="EMBL" id="GBP62657.1"/>
    </source>
</evidence>
<organism evidence="1 2">
    <name type="scientific">Eumeta variegata</name>
    <name type="common">Bagworm moth</name>
    <name type="synonym">Eumeta japonica</name>
    <dbReference type="NCBI Taxonomy" id="151549"/>
    <lineage>
        <taxon>Eukaryota</taxon>
        <taxon>Metazoa</taxon>
        <taxon>Ecdysozoa</taxon>
        <taxon>Arthropoda</taxon>
        <taxon>Hexapoda</taxon>
        <taxon>Insecta</taxon>
        <taxon>Pterygota</taxon>
        <taxon>Neoptera</taxon>
        <taxon>Endopterygota</taxon>
        <taxon>Lepidoptera</taxon>
        <taxon>Glossata</taxon>
        <taxon>Ditrysia</taxon>
        <taxon>Tineoidea</taxon>
        <taxon>Psychidae</taxon>
        <taxon>Oiketicinae</taxon>
        <taxon>Eumeta</taxon>
    </lineage>
</organism>
<dbReference type="AlphaFoldDB" id="A0A4C1XK62"/>
<reference evidence="1 2" key="1">
    <citation type="journal article" date="2019" name="Commun. Biol.">
        <title>The bagworm genome reveals a unique fibroin gene that provides high tensile strength.</title>
        <authorList>
            <person name="Kono N."/>
            <person name="Nakamura H."/>
            <person name="Ohtoshi R."/>
            <person name="Tomita M."/>
            <person name="Numata K."/>
            <person name="Arakawa K."/>
        </authorList>
    </citation>
    <scope>NUCLEOTIDE SEQUENCE [LARGE SCALE GENOMIC DNA]</scope>
</reference>
<evidence type="ECO:0000313" key="2">
    <source>
        <dbReference type="Proteomes" id="UP000299102"/>
    </source>
</evidence>
<proteinExistence type="predicted"/>
<dbReference type="EMBL" id="BGZK01000846">
    <property type="protein sequence ID" value="GBP62657.1"/>
    <property type="molecule type" value="Genomic_DNA"/>
</dbReference>
<gene>
    <name evidence="1" type="ORF">EVAR_51903_1</name>
</gene>
<keyword evidence="2" id="KW-1185">Reference proteome</keyword>
<comment type="caution">
    <text evidence="1">The sequence shown here is derived from an EMBL/GenBank/DDBJ whole genome shotgun (WGS) entry which is preliminary data.</text>
</comment>
<dbReference type="Proteomes" id="UP000299102">
    <property type="component" value="Unassembled WGS sequence"/>
</dbReference>
<sequence>MSFIKPEIPASKRKQATSLFLPRAGYKTRFGAIRHAASVTRLECVLAFFGEQVGTAHIKKASSRETRELLSRRASNFVRAIRSKSSGCLSTSMLDAVEYARRRLEEVV</sequence>
<protein>
    <submittedName>
        <fullName evidence="1">Uncharacterized protein</fullName>
    </submittedName>
</protein>